<proteinExistence type="inferred from homology"/>
<dbReference type="InterPro" id="IPR036416">
    <property type="entry name" value="Pept_tRNA_hydro_sf"/>
</dbReference>
<dbReference type="Proteomes" id="UP000281261">
    <property type="component" value="Unassembled WGS sequence"/>
</dbReference>
<comment type="subunit">
    <text evidence="7">Monomer.</text>
</comment>
<evidence type="ECO:0000313" key="10">
    <source>
        <dbReference type="EMBL" id="RLC37839.1"/>
    </source>
</evidence>
<keyword evidence="4 7" id="KW-0694">RNA-binding</keyword>
<dbReference type="PROSITE" id="PS01195">
    <property type="entry name" value="PEPT_TRNA_HYDROL_1"/>
    <property type="match status" value="1"/>
</dbReference>
<feature type="binding site" evidence="7">
    <location>
        <position position="25"/>
    </location>
    <ligand>
        <name>tRNA</name>
        <dbReference type="ChEBI" id="CHEBI:17843"/>
    </ligand>
</feature>
<comment type="catalytic activity">
    <reaction evidence="7 8">
        <text>an N-acyl-L-alpha-aminoacyl-tRNA + H2O = an N-acyl-L-amino acid + a tRNA + H(+)</text>
        <dbReference type="Rhea" id="RHEA:54448"/>
        <dbReference type="Rhea" id="RHEA-COMP:10123"/>
        <dbReference type="Rhea" id="RHEA-COMP:13883"/>
        <dbReference type="ChEBI" id="CHEBI:15377"/>
        <dbReference type="ChEBI" id="CHEBI:15378"/>
        <dbReference type="ChEBI" id="CHEBI:59874"/>
        <dbReference type="ChEBI" id="CHEBI:78442"/>
        <dbReference type="ChEBI" id="CHEBI:138191"/>
        <dbReference type="EC" id="3.1.1.29"/>
    </reaction>
</comment>
<dbReference type="HAMAP" id="MF_00083">
    <property type="entry name" value="Pept_tRNA_hydro_bact"/>
    <property type="match status" value="1"/>
</dbReference>
<evidence type="ECO:0000256" key="6">
    <source>
        <dbReference type="ARBA" id="ARBA00050038"/>
    </source>
</evidence>
<name>A0A420ZDQ9_UNCK3</name>
<gene>
    <name evidence="7" type="primary">pth</name>
    <name evidence="10" type="ORF">DRH29_00270</name>
</gene>
<keyword evidence="7" id="KW-0963">Cytoplasm</keyword>
<keyword evidence="2 7" id="KW-0820">tRNA-binding</keyword>
<organism evidence="10 11">
    <name type="scientific">candidate division Kazan bacterium</name>
    <dbReference type="NCBI Taxonomy" id="2202143"/>
    <lineage>
        <taxon>Bacteria</taxon>
        <taxon>Bacteria division Kazan-3B-28</taxon>
    </lineage>
</organism>
<dbReference type="PANTHER" id="PTHR17224">
    <property type="entry name" value="PEPTIDYL-TRNA HYDROLASE"/>
    <property type="match status" value="1"/>
</dbReference>
<feature type="active site" description="Proton acceptor" evidence="7">
    <location>
        <position position="30"/>
    </location>
</feature>
<dbReference type="NCBIfam" id="TIGR00447">
    <property type="entry name" value="pth"/>
    <property type="match status" value="1"/>
</dbReference>
<dbReference type="AlphaFoldDB" id="A0A420ZDQ9"/>
<evidence type="ECO:0000256" key="8">
    <source>
        <dbReference type="RuleBase" id="RU000673"/>
    </source>
</evidence>
<comment type="function">
    <text evidence="7">Hydrolyzes ribosome-free peptidyl-tRNAs (with 1 or more amino acids incorporated), which drop off the ribosome during protein synthesis, or as a result of ribosome stalling.</text>
</comment>
<evidence type="ECO:0000256" key="1">
    <source>
        <dbReference type="ARBA" id="ARBA00013260"/>
    </source>
</evidence>
<dbReference type="CDD" id="cd00462">
    <property type="entry name" value="PTH"/>
    <property type="match status" value="1"/>
</dbReference>
<accession>A0A420ZDQ9</accession>
<dbReference type="EMBL" id="QMNG01000001">
    <property type="protein sequence ID" value="RLC37839.1"/>
    <property type="molecule type" value="Genomic_DNA"/>
</dbReference>
<evidence type="ECO:0000313" key="11">
    <source>
        <dbReference type="Proteomes" id="UP000281261"/>
    </source>
</evidence>
<dbReference type="SUPFAM" id="SSF53178">
    <property type="entry name" value="Peptidyl-tRNA hydrolase-like"/>
    <property type="match status" value="1"/>
</dbReference>
<reference evidence="10 11" key="1">
    <citation type="submission" date="2018-06" db="EMBL/GenBank/DDBJ databases">
        <title>Extensive metabolic versatility and redundancy in microbially diverse, dynamic hydrothermal sediments.</title>
        <authorList>
            <person name="Dombrowski N."/>
            <person name="Teske A."/>
            <person name="Baker B.J."/>
        </authorList>
    </citation>
    <scope>NUCLEOTIDE SEQUENCE [LARGE SCALE GENOMIC DNA]</scope>
    <source>
        <strain evidence="10">B79_G16</strain>
    </source>
</reference>
<dbReference type="GO" id="GO:0005737">
    <property type="term" value="C:cytoplasm"/>
    <property type="evidence" value="ECO:0007669"/>
    <property type="project" value="UniProtKB-SubCell"/>
</dbReference>
<evidence type="ECO:0000256" key="2">
    <source>
        <dbReference type="ARBA" id="ARBA00022555"/>
    </source>
</evidence>
<protein>
    <recommendedName>
        <fullName evidence="6 7">Peptidyl-tRNA hydrolase</fullName>
        <shortName evidence="7">Pth</shortName>
        <ecNumber evidence="1 7">3.1.1.29</ecNumber>
    </recommendedName>
</protein>
<dbReference type="GO" id="GO:0000049">
    <property type="term" value="F:tRNA binding"/>
    <property type="evidence" value="ECO:0007669"/>
    <property type="project" value="UniProtKB-UniRule"/>
</dbReference>
<dbReference type="InterPro" id="IPR018171">
    <property type="entry name" value="Pept_tRNA_hydro_CS"/>
</dbReference>
<dbReference type="EC" id="3.1.1.29" evidence="1 7"/>
<comment type="subcellular location">
    <subcellularLocation>
        <location evidence="7">Cytoplasm</location>
    </subcellularLocation>
</comment>
<dbReference type="InterPro" id="IPR001328">
    <property type="entry name" value="Pept_tRNA_hydro"/>
</dbReference>
<comment type="similarity">
    <text evidence="5 7 9">Belongs to the PTH family.</text>
</comment>
<evidence type="ECO:0000256" key="5">
    <source>
        <dbReference type="ARBA" id="ARBA00038063"/>
    </source>
</evidence>
<comment type="caution">
    <text evidence="10">The sequence shown here is derived from an EMBL/GenBank/DDBJ whole genome shotgun (WGS) entry which is preliminary data.</text>
</comment>
<evidence type="ECO:0000256" key="7">
    <source>
        <dbReference type="HAMAP-Rule" id="MF_00083"/>
    </source>
</evidence>
<keyword evidence="3 7" id="KW-0378">Hydrolase</keyword>
<feature type="binding site" evidence="7">
    <location>
        <position position="74"/>
    </location>
    <ligand>
        <name>tRNA</name>
        <dbReference type="ChEBI" id="CHEBI:17843"/>
    </ligand>
</feature>
<feature type="site" description="Discriminates between blocked and unblocked aminoacyl-tRNA" evidence="7">
    <location>
        <position position="20"/>
    </location>
</feature>
<dbReference type="Gene3D" id="3.40.50.1470">
    <property type="entry name" value="Peptidyl-tRNA hydrolase"/>
    <property type="match status" value="1"/>
</dbReference>
<dbReference type="GO" id="GO:0072344">
    <property type="term" value="P:rescue of stalled ribosome"/>
    <property type="evidence" value="ECO:0007669"/>
    <property type="project" value="UniProtKB-UniRule"/>
</dbReference>
<comment type="function">
    <text evidence="7">Catalyzes the release of premature peptidyl moieties from peptidyl-tRNA molecules trapped in stalled 50S ribosomal subunits, and thus maintains levels of free tRNAs and 50S ribosomes.</text>
</comment>
<dbReference type="GO" id="GO:0006515">
    <property type="term" value="P:protein quality control for misfolded or incompletely synthesized proteins"/>
    <property type="evidence" value="ECO:0007669"/>
    <property type="project" value="UniProtKB-UniRule"/>
</dbReference>
<evidence type="ECO:0000256" key="9">
    <source>
        <dbReference type="RuleBase" id="RU004320"/>
    </source>
</evidence>
<dbReference type="PANTHER" id="PTHR17224:SF1">
    <property type="entry name" value="PEPTIDYL-TRNA HYDROLASE"/>
    <property type="match status" value="1"/>
</dbReference>
<evidence type="ECO:0000256" key="3">
    <source>
        <dbReference type="ARBA" id="ARBA00022801"/>
    </source>
</evidence>
<feature type="binding site" evidence="7">
    <location>
        <position position="72"/>
    </location>
    <ligand>
        <name>tRNA</name>
        <dbReference type="ChEBI" id="CHEBI:17843"/>
    </ligand>
</feature>
<feature type="site" description="Stabilizes the basic form of H active site to accept a proton" evidence="7">
    <location>
        <position position="99"/>
    </location>
</feature>
<comment type="caution">
    <text evidence="7">Lacks conserved residue(s) required for the propagation of feature annotation.</text>
</comment>
<dbReference type="GO" id="GO:0004045">
    <property type="term" value="F:peptidyl-tRNA hydrolase activity"/>
    <property type="evidence" value="ECO:0007669"/>
    <property type="project" value="UniProtKB-UniRule"/>
</dbReference>
<evidence type="ECO:0000256" key="4">
    <source>
        <dbReference type="ARBA" id="ARBA00022884"/>
    </source>
</evidence>
<sequence>MRNQKKTPKMKSKLVVGLGNPGKQYNKTRHNVGFMAVDHLARKLKTNFRIHKKSNSEIAEIDNLILAKPTTFMNNSGRAVKMLIGYFNVTDDNVLVIYDDVDLPTGEVRYRKTGSSAGHRGMQSIIDALNTTDIKRIRIGVGRPDISDNHHNKPSEIKSTSDYVLGRFSISEIKKMNFAIARTEQIINEKFISENGD</sequence>
<dbReference type="FunFam" id="3.40.50.1470:FF:000001">
    <property type="entry name" value="Peptidyl-tRNA hydrolase"/>
    <property type="match status" value="1"/>
</dbReference>
<dbReference type="Pfam" id="PF01195">
    <property type="entry name" value="Pept_tRNA_hydro"/>
    <property type="match status" value="1"/>
</dbReference>